<dbReference type="PANTHER" id="PTHR47655">
    <property type="entry name" value="QUINIC ACID UTILIZATION ACTIVATOR"/>
    <property type="match status" value="1"/>
</dbReference>
<dbReference type="SMART" id="SM00906">
    <property type="entry name" value="Fungal_trans"/>
    <property type="match status" value="1"/>
</dbReference>
<dbReference type="GO" id="GO:0045944">
    <property type="term" value="P:positive regulation of transcription by RNA polymerase II"/>
    <property type="evidence" value="ECO:0007669"/>
    <property type="project" value="TreeGrafter"/>
</dbReference>
<feature type="region of interest" description="Disordered" evidence="2">
    <location>
        <begin position="452"/>
        <end position="473"/>
    </location>
</feature>
<comment type="caution">
    <text evidence="4">The sequence shown here is derived from an EMBL/GenBank/DDBJ whole genome shotgun (WGS) entry which is preliminary data.</text>
</comment>
<sequence>MHVSSDRSQSRIPPAGEKLDDENINTGSSRNKAASINPKVHTLTNPAGKTAMPHPPTPELPQNAHQLLNQFFSSTQPWMPIFQRHSVYRTLSEYRQHCLNSEAPTDLRTGENSLLWAIFAHSTTSPLFFDDTKKVMTQPPSQSAGEIYRIARGMIPAEDENKYTTGHVQAFLVLALTQYCSHQWSIASLITGQAILAARHIGLDKSVLKTEERKYTWLGCFAIDTLVSLHTGQTPHLRPSQIRTFFPLDTAKNEEWEPWHLQQALLPGVGAEVAEFPEPTHAISMFSQQLEILCLANDWIRANADGRALGNIKDSFLCWNLRLPDDVTYFSTTVDDLSATPSNIIHLQVLQAFLTLPILAVTRQLKADILGYVTLSKEGSDEFPFLGALDKNPNTALASCQLDSSIQQDFDWLDGVPHPWSWSQPTASSLRLYPNELFDNLSTTGMPSTFTHTAGPSEYGHLEYSSGAEEAEE</sequence>
<feature type="domain" description="Xylanolytic transcriptional activator regulatory" evidence="3">
    <location>
        <begin position="187"/>
        <end position="253"/>
    </location>
</feature>
<dbReference type="Proteomes" id="UP001147695">
    <property type="component" value="Unassembled WGS sequence"/>
</dbReference>
<dbReference type="PANTHER" id="PTHR47655:SF2">
    <property type="entry name" value="QUINIC ACID UTILIZATION ACTIVATOR"/>
    <property type="match status" value="1"/>
</dbReference>
<dbReference type="EMBL" id="JAPZBQ010000001">
    <property type="protein sequence ID" value="KAJ5352604.1"/>
    <property type="molecule type" value="Genomic_DNA"/>
</dbReference>
<dbReference type="AlphaFoldDB" id="A0A9W9R4V1"/>
<proteinExistence type="predicted"/>
<organism evidence="4 5">
    <name type="scientific">Penicillium brevicompactum</name>
    <dbReference type="NCBI Taxonomy" id="5074"/>
    <lineage>
        <taxon>Eukaryota</taxon>
        <taxon>Fungi</taxon>
        <taxon>Dikarya</taxon>
        <taxon>Ascomycota</taxon>
        <taxon>Pezizomycotina</taxon>
        <taxon>Eurotiomycetes</taxon>
        <taxon>Eurotiomycetidae</taxon>
        <taxon>Eurotiales</taxon>
        <taxon>Aspergillaceae</taxon>
        <taxon>Penicillium</taxon>
    </lineage>
</organism>
<evidence type="ECO:0000259" key="3">
    <source>
        <dbReference type="SMART" id="SM00906"/>
    </source>
</evidence>
<dbReference type="GO" id="GO:0008270">
    <property type="term" value="F:zinc ion binding"/>
    <property type="evidence" value="ECO:0007669"/>
    <property type="project" value="InterPro"/>
</dbReference>
<evidence type="ECO:0000313" key="4">
    <source>
        <dbReference type="EMBL" id="KAJ5352604.1"/>
    </source>
</evidence>
<evidence type="ECO:0000256" key="1">
    <source>
        <dbReference type="ARBA" id="ARBA00023242"/>
    </source>
</evidence>
<feature type="compositionally biased region" description="Polar residues" evidence="2">
    <location>
        <begin position="24"/>
        <end position="34"/>
    </location>
</feature>
<dbReference type="GO" id="GO:0003677">
    <property type="term" value="F:DNA binding"/>
    <property type="evidence" value="ECO:0007669"/>
    <property type="project" value="InterPro"/>
</dbReference>
<feature type="region of interest" description="Disordered" evidence="2">
    <location>
        <begin position="1"/>
        <end position="55"/>
    </location>
</feature>
<name>A0A9W9R4V1_PENBR</name>
<evidence type="ECO:0000256" key="2">
    <source>
        <dbReference type="SAM" id="MobiDB-lite"/>
    </source>
</evidence>
<dbReference type="GO" id="GO:0006351">
    <property type="term" value="P:DNA-templated transcription"/>
    <property type="evidence" value="ECO:0007669"/>
    <property type="project" value="InterPro"/>
</dbReference>
<dbReference type="Pfam" id="PF04082">
    <property type="entry name" value="Fungal_trans"/>
    <property type="match status" value="1"/>
</dbReference>
<dbReference type="InterPro" id="IPR052783">
    <property type="entry name" value="Metabolic/Drug-Res_Regulator"/>
</dbReference>
<reference evidence="4" key="2">
    <citation type="journal article" date="2023" name="IMA Fungus">
        <title>Comparative genomic study of the Penicillium genus elucidates a diverse pangenome and 15 lateral gene transfer events.</title>
        <authorList>
            <person name="Petersen C."/>
            <person name="Sorensen T."/>
            <person name="Nielsen M.R."/>
            <person name="Sondergaard T.E."/>
            <person name="Sorensen J.L."/>
            <person name="Fitzpatrick D.A."/>
            <person name="Frisvad J.C."/>
            <person name="Nielsen K.L."/>
        </authorList>
    </citation>
    <scope>NUCLEOTIDE SEQUENCE</scope>
    <source>
        <strain evidence="4">IBT 35673</strain>
    </source>
</reference>
<reference evidence="4" key="1">
    <citation type="submission" date="2022-12" db="EMBL/GenBank/DDBJ databases">
        <authorList>
            <person name="Petersen C."/>
        </authorList>
    </citation>
    <scope>NUCLEOTIDE SEQUENCE</scope>
    <source>
        <strain evidence="4">IBT 35673</strain>
    </source>
</reference>
<evidence type="ECO:0000313" key="5">
    <source>
        <dbReference type="Proteomes" id="UP001147695"/>
    </source>
</evidence>
<dbReference type="InterPro" id="IPR007219">
    <property type="entry name" value="XnlR_reg_dom"/>
</dbReference>
<keyword evidence="1" id="KW-0539">Nucleus</keyword>
<accession>A0A9W9R4V1</accession>
<protein>
    <recommendedName>
        <fullName evidence="3">Xylanolytic transcriptional activator regulatory domain-containing protein</fullName>
    </recommendedName>
</protein>
<dbReference type="CDD" id="cd12148">
    <property type="entry name" value="fungal_TF_MHR"/>
    <property type="match status" value="1"/>
</dbReference>
<gene>
    <name evidence="4" type="ORF">N7452_001578</name>
</gene>
<dbReference type="GO" id="GO:0003700">
    <property type="term" value="F:DNA-binding transcription factor activity"/>
    <property type="evidence" value="ECO:0007669"/>
    <property type="project" value="TreeGrafter"/>
</dbReference>